<dbReference type="PRINTS" id="PR00385">
    <property type="entry name" value="P450"/>
</dbReference>
<organism evidence="7 8">
    <name type="scientific">Exophiala sideris</name>
    <dbReference type="NCBI Taxonomy" id="1016849"/>
    <lineage>
        <taxon>Eukaryota</taxon>
        <taxon>Fungi</taxon>
        <taxon>Dikarya</taxon>
        <taxon>Ascomycota</taxon>
        <taxon>Pezizomycotina</taxon>
        <taxon>Eurotiomycetes</taxon>
        <taxon>Chaetothyriomycetidae</taxon>
        <taxon>Chaetothyriales</taxon>
        <taxon>Herpotrichiellaceae</taxon>
        <taxon>Exophiala</taxon>
    </lineage>
</organism>
<evidence type="ECO:0000313" key="8">
    <source>
        <dbReference type="Proteomes" id="UP001345691"/>
    </source>
</evidence>
<dbReference type="InterPro" id="IPR017972">
    <property type="entry name" value="Cyt_P450_CS"/>
</dbReference>
<dbReference type="PROSITE" id="PS00086">
    <property type="entry name" value="CYTOCHROME_P450"/>
    <property type="match status" value="1"/>
</dbReference>
<comment type="similarity">
    <text evidence="2 6">Belongs to the cytochrome P450 family.</text>
</comment>
<dbReference type="PANTHER" id="PTHR24305">
    <property type="entry name" value="CYTOCHROME P450"/>
    <property type="match status" value="1"/>
</dbReference>
<evidence type="ECO:0000313" key="7">
    <source>
        <dbReference type="EMBL" id="KAK5066057.1"/>
    </source>
</evidence>
<comment type="cofactor">
    <cofactor evidence="1">
        <name>heme</name>
        <dbReference type="ChEBI" id="CHEBI:30413"/>
    </cofactor>
</comment>
<keyword evidence="8" id="KW-1185">Reference proteome</keyword>
<evidence type="ECO:0000256" key="5">
    <source>
        <dbReference type="ARBA" id="ARBA00023004"/>
    </source>
</evidence>
<dbReference type="Gene3D" id="1.10.630.10">
    <property type="entry name" value="Cytochrome P450"/>
    <property type="match status" value="1"/>
</dbReference>
<protein>
    <recommendedName>
        <fullName evidence="9">Pisatin demethylase</fullName>
    </recommendedName>
</protein>
<evidence type="ECO:0000256" key="1">
    <source>
        <dbReference type="ARBA" id="ARBA00001971"/>
    </source>
</evidence>
<evidence type="ECO:0000256" key="6">
    <source>
        <dbReference type="RuleBase" id="RU000461"/>
    </source>
</evidence>
<dbReference type="Pfam" id="PF00067">
    <property type="entry name" value="p450"/>
    <property type="match status" value="1"/>
</dbReference>
<dbReference type="InterPro" id="IPR001128">
    <property type="entry name" value="Cyt_P450"/>
</dbReference>
<dbReference type="SUPFAM" id="SSF48264">
    <property type="entry name" value="Cytochrome P450"/>
    <property type="match status" value="1"/>
</dbReference>
<comment type="caution">
    <text evidence="7">The sequence shown here is derived from an EMBL/GenBank/DDBJ whole genome shotgun (WGS) entry which is preliminary data.</text>
</comment>
<evidence type="ECO:0000256" key="4">
    <source>
        <dbReference type="ARBA" id="ARBA00023002"/>
    </source>
</evidence>
<dbReference type="Proteomes" id="UP001345691">
    <property type="component" value="Unassembled WGS sequence"/>
</dbReference>
<keyword evidence="3 6" id="KW-0479">Metal-binding</keyword>
<evidence type="ECO:0008006" key="9">
    <source>
        <dbReference type="Google" id="ProtNLM"/>
    </source>
</evidence>
<accession>A0ABR0JJL6</accession>
<keyword evidence="6" id="KW-0503">Monooxygenase</keyword>
<sequence length="189" mass="21597">MHSFVWHVLSNSKIHDRLVAEILGSPLSETVQYREAQALDYFQACLKETMRLQPALGANITRMVPAGGTDVNGTWLPGGTQVALDAWVLQRDKDIFGGDADLFNPERWLGNDEDRVKLMDRCMFQFGGGSHLCIGRHLALFEMYKVLPQVFRRYEMELVSHRPLGHRTGLFYQQSGLYVFLKRCAKNHL</sequence>
<dbReference type="PANTHER" id="PTHR24305:SF232">
    <property type="entry name" value="P450, PUTATIVE (EUROFUNG)-RELATED"/>
    <property type="match status" value="1"/>
</dbReference>
<dbReference type="EMBL" id="JAVRRF010000004">
    <property type="protein sequence ID" value="KAK5066057.1"/>
    <property type="molecule type" value="Genomic_DNA"/>
</dbReference>
<proteinExistence type="inferred from homology"/>
<keyword evidence="5 6" id="KW-0408">Iron</keyword>
<dbReference type="PRINTS" id="PR00465">
    <property type="entry name" value="EP450IV"/>
</dbReference>
<keyword evidence="4 6" id="KW-0560">Oxidoreductase</keyword>
<name>A0ABR0JJL6_9EURO</name>
<evidence type="ECO:0000256" key="2">
    <source>
        <dbReference type="ARBA" id="ARBA00010617"/>
    </source>
</evidence>
<dbReference type="InterPro" id="IPR050121">
    <property type="entry name" value="Cytochrome_P450_monoxygenase"/>
</dbReference>
<reference evidence="7 8" key="1">
    <citation type="submission" date="2023-08" db="EMBL/GenBank/DDBJ databases">
        <title>Black Yeasts Isolated from many extreme environments.</title>
        <authorList>
            <person name="Coleine C."/>
            <person name="Stajich J.E."/>
            <person name="Selbmann L."/>
        </authorList>
    </citation>
    <scope>NUCLEOTIDE SEQUENCE [LARGE SCALE GENOMIC DNA]</scope>
    <source>
        <strain evidence="7 8">CCFEE 6328</strain>
    </source>
</reference>
<dbReference type="InterPro" id="IPR002403">
    <property type="entry name" value="Cyt_P450_E_grp-IV"/>
</dbReference>
<gene>
    <name evidence="7" type="ORF">LTR69_002575</name>
</gene>
<dbReference type="InterPro" id="IPR036396">
    <property type="entry name" value="Cyt_P450_sf"/>
</dbReference>
<keyword evidence="6" id="KW-0349">Heme</keyword>
<evidence type="ECO:0000256" key="3">
    <source>
        <dbReference type="ARBA" id="ARBA00022723"/>
    </source>
</evidence>